<keyword evidence="3 7" id="KW-0812">Transmembrane</keyword>
<dbReference type="PRINTS" id="PR01036">
    <property type="entry name" value="TCRTETB"/>
</dbReference>
<protein>
    <submittedName>
        <fullName evidence="9">Major facilitator superfamily domain-containing protein</fullName>
    </submittedName>
</protein>
<feature type="transmembrane region" description="Helical" evidence="7">
    <location>
        <begin position="177"/>
        <end position="198"/>
    </location>
</feature>
<dbReference type="PANTHER" id="PTHR23502:SF26">
    <property type="entry name" value="MAJOR FACILITATOR SUPERFAMILY (MFS) PROFILE DOMAIN-CONTAINING PROTEIN"/>
    <property type="match status" value="1"/>
</dbReference>
<dbReference type="FunFam" id="1.20.1720.10:FF:000009">
    <property type="entry name" value="MFS multidrug transporter"/>
    <property type="match status" value="1"/>
</dbReference>
<keyword evidence="10" id="KW-1185">Reference proteome</keyword>
<evidence type="ECO:0000256" key="2">
    <source>
        <dbReference type="ARBA" id="ARBA00022448"/>
    </source>
</evidence>
<evidence type="ECO:0000313" key="10">
    <source>
        <dbReference type="Proteomes" id="UP001174936"/>
    </source>
</evidence>
<gene>
    <name evidence="9" type="ORF">B0T16DRAFT_386461</name>
</gene>
<dbReference type="Proteomes" id="UP001174936">
    <property type="component" value="Unassembled WGS sequence"/>
</dbReference>
<dbReference type="EMBL" id="JAULSV010000001">
    <property type="protein sequence ID" value="KAK0658025.1"/>
    <property type="molecule type" value="Genomic_DNA"/>
</dbReference>
<feature type="transmembrane region" description="Helical" evidence="7">
    <location>
        <begin position="583"/>
        <end position="601"/>
    </location>
</feature>
<reference evidence="9" key="1">
    <citation type="submission" date="2023-06" db="EMBL/GenBank/DDBJ databases">
        <title>Genome-scale phylogeny and comparative genomics of the fungal order Sordariales.</title>
        <authorList>
            <consortium name="Lawrence Berkeley National Laboratory"/>
            <person name="Hensen N."/>
            <person name="Bonometti L."/>
            <person name="Westerberg I."/>
            <person name="Brannstrom I.O."/>
            <person name="Guillou S."/>
            <person name="Cros-Aarteil S."/>
            <person name="Calhoun S."/>
            <person name="Haridas S."/>
            <person name="Kuo A."/>
            <person name="Mondo S."/>
            <person name="Pangilinan J."/>
            <person name="Riley R."/>
            <person name="Labutti K."/>
            <person name="Andreopoulos B."/>
            <person name="Lipzen A."/>
            <person name="Chen C."/>
            <person name="Yanf M."/>
            <person name="Daum C."/>
            <person name="Ng V."/>
            <person name="Clum A."/>
            <person name="Steindorff A."/>
            <person name="Ohm R."/>
            <person name="Martin F."/>
            <person name="Silar P."/>
            <person name="Natvig D."/>
            <person name="Lalanne C."/>
            <person name="Gautier V."/>
            <person name="Ament-Velasquez S.L."/>
            <person name="Kruys A."/>
            <person name="Hutchinson M.I."/>
            <person name="Powell A.J."/>
            <person name="Barry K."/>
            <person name="Miller A.N."/>
            <person name="Grigoriev I.V."/>
            <person name="Debuchy R."/>
            <person name="Gladieux P."/>
            <person name="Thoren M.H."/>
            <person name="Johannesson H."/>
        </authorList>
    </citation>
    <scope>NUCLEOTIDE SEQUENCE</scope>
    <source>
        <strain evidence="9">SMH2532-1</strain>
    </source>
</reference>
<keyword evidence="2" id="KW-0813">Transport</keyword>
<feature type="transmembrane region" description="Helical" evidence="7">
    <location>
        <begin position="242"/>
        <end position="260"/>
    </location>
</feature>
<dbReference type="GO" id="GO:0022857">
    <property type="term" value="F:transmembrane transporter activity"/>
    <property type="evidence" value="ECO:0007669"/>
    <property type="project" value="InterPro"/>
</dbReference>
<accession>A0AA40D042</accession>
<feature type="region of interest" description="Disordered" evidence="6">
    <location>
        <begin position="129"/>
        <end position="151"/>
    </location>
</feature>
<dbReference type="InterPro" id="IPR011701">
    <property type="entry name" value="MFS"/>
</dbReference>
<dbReference type="GO" id="GO:0005886">
    <property type="term" value="C:plasma membrane"/>
    <property type="evidence" value="ECO:0007669"/>
    <property type="project" value="TreeGrafter"/>
</dbReference>
<evidence type="ECO:0000256" key="5">
    <source>
        <dbReference type="ARBA" id="ARBA00023136"/>
    </source>
</evidence>
<comment type="subcellular location">
    <subcellularLocation>
        <location evidence="1">Membrane</location>
        <topology evidence="1">Multi-pass membrane protein</topology>
    </subcellularLocation>
</comment>
<evidence type="ECO:0000256" key="1">
    <source>
        <dbReference type="ARBA" id="ARBA00004141"/>
    </source>
</evidence>
<dbReference type="SUPFAM" id="SSF103473">
    <property type="entry name" value="MFS general substrate transporter"/>
    <property type="match status" value="1"/>
</dbReference>
<dbReference type="AlphaFoldDB" id="A0AA40D042"/>
<feature type="transmembrane region" description="Helical" evidence="7">
    <location>
        <begin position="301"/>
        <end position="323"/>
    </location>
</feature>
<name>A0AA40D042_9PEZI</name>
<feature type="domain" description="Major facilitator superfamily (MFS) profile" evidence="8">
    <location>
        <begin position="177"/>
        <end position="633"/>
    </location>
</feature>
<proteinExistence type="predicted"/>
<keyword evidence="5 7" id="KW-0472">Membrane</keyword>
<dbReference type="Gene3D" id="1.20.1250.20">
    <property type="entry name" value="MFS general substrate transporter like domains"/>
    <property type="match status" value="1"/>
</dbReference>
<sequence length="652" mass="71119">MASPVFWSMPVSIRLRSDAVSRSCTDSLVSRSIFDHLALVILRSDGAPRMATPAVDRRPRSLDIADSEDGARYIAMISELESRLTTNPPSKHHTDGAAQPESYCHKRHHSTESDNTTLDHDPYCHKRRRSTGADIEDSESTAQNCEEKTDVEAGQIEDSDAKEEPYHVFTRRKKWQLVLIVSLAGLFSPLSSNIYFPALGAIADGTGSSLSLVSLTVTVYMVVQGIAPSFWGPLSDARGRRITFIGTFAVYLVANISLALSKDFASLMAFRALQAAGSAATISVGAGVIGDITTSKERGGFMGSFGGIRMLGQSIGPVIGGIITEYFGFQAIFWFLFILGSSALLLILFFLPETLRRIAGNGSVPLRGLDRPFISRSLSHRYWHSKHHAAPTPPPKFTLTSIVVPLRFLFEKDVFCTLTFGAVVYTIWSMVTSSTTAIFQPRFGLSNLQTGLIFLPNGVACVTGSYLTGKLLDRDYRVVESEYRAAKGIPEGVELNRKKFADFPVSRARLRSTWYLVVLFLLSVGGYGFSVESPRLAAKPGMALPLFLQMVIAFTATAIFTQNSALVVDLFPGASASATAVNNLIRCSVGAVGIAVVQFAIDAIGAGISFFIFTVISAMLTPLLGLVWVYGERWRKERMERLGEKEEMPLGL</sequence>
<evidence type="ECO:0000313" key="9">
    <source>
        <dbReference type="EMBL" id="KAK0658025.1"/>
    </source>
</evidence>
<dbReference type="InterPro" id="IPR020846">
    <property type="entry name" value="MFS_dom"/>
</dbReference>
<dbReference type="PANTHER" id="PTHR23502">
    <property type="entry name" value="MAJOR FACILITATOR SUPERFAMILY"/>
    <property type="match status" value="1"/>
</dbReference>
<dbReference type="Gene3D" id="1.20.1720.10">
    <property type="entry name" value="Multidrug resistance protein D"/>
    <property type="match status" value="1"/>
</dbReference>
<evidence type="ECO:0000256" key="7">
    <source>
        <dbReference type="SAM" id="Phobius"/>
    </source>
</evidence>
<dbReference type="PROSITE" id="PS50850">
    <property type="entry name" value="MFS"/>
    <property type="match status" value="1"/>
</dbReference>
<evidence type="ECO:0000259" key="8">
    <source>
        <dbReference type="PROSITE" id="PS50850"/>
    </source>
</evidence>
<feature type="transmembrane region" description="Helical" evidence="7">
    <location>
        <begin position="451"/>
        <end position="469"/>
    </location>
</feature>
<feature type="transmembrane region" description="Helical" evidence="7">
    <location>
        <begin position="272"/>
        <end position="289"/>
    </location>
</feature>
<evidence type="ECO:0000256" key="6">
    <source>
        <dbReference type="SAM" id="MobiDB-lite"/>
    </source>
</evidence>
<organism evidence="9 10">
    <name type="scientific">Cercophora newfieldiana</name>
    <dbReference type="NCBI Taxonomy" id="92897"/>
    <lineage>
        <taxon>Eukaryota</taxon>
        <taxon>Fungi</taxon>
        <taxon>Dikarya</taxon>
        <taxon>Ascomycota</taxon>
        <taxon>Pezizomycotina</taxon>
        <taxon>Sordariomycetes</taxon>
        <taxon>Sordariomycetidae</taxon>
        <taxon>Sordariales</taxon>
        <taxon>Lasiosphaeriaceae</taxon>
        <taxon>Cercophora</taxon>
    </lineage>
</organism>
<keyword evidence="4 7" id="KW-1133">Transmembrane helix</keyword>
<feature type="transmembrane region" description="Helical" evidence="7">
    <location>
        <begin position="607"/>
        <end position="631"/>
    </location>
</feature>
<dbReference type="Pfam" id="PF07690">
    <property type="entry name" value="MFS_1"/>
    <property type="match status" value="1"/>
</dbReference>
<dbReference type="InterPro" id="IPR036259">
    <property type="entry name" value="MFS_trans_sf"/>
</dbReference>
<feature type="transmembrane region" description="Helical" evidence="7">
    <location>
        <begin position="329"/>
        <end position="351"/>
    </location>
</feature>
<evidence type="ECO:0000256" key="3">
    <source>
        <dbReference type="ARBA" id="ARBA00022692"/>
    </source>
</evidence>
<feature type="transmembrane region" description="Helical" evidence="7">
    <location>
        <begin position="513"/>
        <end position="530"/>
    </location>
</feature>
<evidence type="ECO:0000256" key="4">
    <source>
        <dbReference type="ARBA" id="ARBA00022989"/>
    </source>
</evidence>
<comment type="caution">
    <text evidence="9">The sequence shown here is derived from an EMBL/GenBank/DDBJ whole genome shotgun (WGS) entry which is preliminary data.</text>
</comment>
<feature type="transmembrane region" description="Helical" evidence="7">
    <location>
        <begin position="414"/>
        <end position="431"/>
    </location>
</feature>
<feature type="transmembrane region" description="Helical" evidence="7">
    <location>
        <begin position="210"/>
        <end position="230"/>
    </location>
</feature>
<feature type="transmembrane region" description="Helical" evidence="7">
    <location>
        <begin position="550"/>
        <end position="571"/>
    </location>
</feature>